<sequence length="201" mass="23517">MEDDLDLDHWNLCAEAEAFFEILELLNANGSKIGVVAKKIDNMQNIVFSSIRFSDRSKRIYRVIKDYKNYKDNFEAGLKIQQTLDEVYDSLTNRFRRLMRLRSIHCDVKMIKVIRFMSQLFGYIGPITILGFPKNQRAIMAAEARRLKLKKQIVDEVPSVQFVDRLAILRRSFPRHTHPPPSDRYLHLLLEGKVLANLSYT</sequence>
<comment type="caution">
    <text evidence="1">The sequence shown here is derived from an EMBL/GenBank/DDBJ whole genome shotgun (WGS) entry which is preliminary data.</text>
</comment>
<gene>
    <name evidence="1" type="ORF">ILEXP_LOCUS42221</name>
</gene>
<evidence type="ECO:0000313" key="1">
    <source>
        <dbReference type="EMBL" id="CAK9172572.1"/>
    </source>
</evidence>
<proteinExistence type="predicted"/>
<evidence type="ECO:0000313" key="2">
    <source>
        <dbReference type="Proteomes" id="UP001642360"/>
    </source>
</evidence>
<protein>
    <submittedName>
        <fullName evidence="1">Uncharacterized protein</fullName>
    </submittedName>
</protein>
<accession>A0ABC8TWX8</accession>
<dbReference type="Proteomes" id="UP001642360">
    <property type="component" value="Unassembled WGS sequence"/>
</dbReference>
<reference evidence="1 2" key="1">
    <citation type="submission" date="2024-02" db="EMBL/GenBank/DDBJ databases">
        <authorList>
            <person name="Vignale AGUSTIN F."/>
            <person name="Sosa J E."/>
            <person name="Modenutti C."/>
        </authorList>
    </citation>
    <scope>NUCLEOTIDE SEQUENCE [LARGE SCALE GENOMIC DNA]</scope>
</reference>
<name>A0ABC8TWX8_9AQUA</name>
<dbReference type="AlphaFoldDB" id="A0ABC8TWX8"/>
<keyword evidence="2" id="KW-1185">Reference proteome</keyword>
<dbReference type="EMBL" id="CAUOFW020006024">
    <property type="protein sequence ID" value="CAK9172572.1"/>
    <property type="molecule type" value="Genomic_DNA"/>
</dbReference>
<organism evidence="1 2">
    <name type="scientific">Ilex paraguariensis</name>
    <name type="common">yerba mate</name>
    <dbReference type="NCBI Taxonomy" id="185542"/>
    <lineage>
        <taxon>Eukaryota</taxon>
        <taxon>Viridiplantae</taxon>
        <taxon>Streptophyta</taxon>
        <taxon>Embryophyta</taxon>
        <taxon>Tracheophyta</taxon>
        <taxon>Spermatophyta</taxon>
        <taxon>Magnoliopsida</taxon>
        <taxon>eudicotyledons</taxon>
        <taxon>Gunneridae</taxon>
        <taxon>Pentapetalae</taxon>
        <taxon>asterids</taxon>
        <taxon>campanulids</taxon>
        <taxon>Aquifoliales</taxon>
        <taxon>Aquifoliaceae</taxon>
        <taxon>Ilex</taxon>
    </lineage>
</organism>